<dbReference type="InterPro" id="IPR030390">
    <property type="entry name" value="MeTrfase_TrmA_AS"/>
</dbReference>
<dbReference type="GO" id="GO:0070475">
    <property type="term" value="P:rRNA base methylation"/>
    <property type="evidence" value="ECO:0007669"/>
    <property type="project" value="TreeGrafter"/>
</dbReference>
<evidence type="ECO:0000313" key="7">
    <source>
        <dbReference type="Proteomes" id="UP000198597"/>
    </source>
</evidence>
<keyword evidence="7" id="KW-1185">Reference proteome</keyword>
<dbReference type="OrthoDB" id="9804590at2"/>
<evidence type="ECO:0000256" key="4">
    <source>
        <dbReference type="PROSITE-ProRule" id="PRU01024"/>
    </source>
</evidence>
<evidence type="ECO:0000256" key="3">
    <source>
        <dbReference type="ARBA" id="ARBA00022691"/>
    </source>
</evidence>
<keyword evidence="2 4" id="KW-0808">Transferase</keyword>
<dbReference type="Gene3D" id="3.40.50.150">
    <property type="entry name" value="Vaccinia Virus protein VP39"/>
    <property type="match status" value="1"/>
</dbReference>
<comment type="caution">
    <text evidence="4">Lacks conserved residue(s) required for the propagation of feature annotation.</text>
</comment>
<comment type="similarity">
    <text evidence="4">Belongs to the class I-like SAM-binding methyltransferase superfamily. RNA M5U methyltransferase family.</text>
</comment>
<protein>
    <submittedName>
        <fullName evidence="6">tRNA (Uracil-5-)-methyltransferase</fullName>
    </submittedName>
</protein>
<keyword evidence="3 4" id="KW-0949">S-adenosyl-L-methionine</keyword>
<dbReference type="SUPFAM" id="SSF53335">
    <property type="entry name" value="S-adenosyl-L-methionine-dependent methyltransferases"/>
    <property type="match status" value="1"/>
</dbReference>
<dbReference type="PANTHER" id="PTHR11061">
    <property type="entry name" value="RNA M5U METHYLTRANSFERASE"/>
    <property type="match status" value="1"/>
</dbReference>
<dbReference type="InterPro" id="IPR030391">
    <property type="entry name" value="MeTrfase_TrmA_CS"/>
</dbReference>
<evidence type="ECO:0000256" key="1">
    <source>
        <dbReference type="ARBA" id="ARBA00022603"/>
    </source>
</evidence>
<dbReference type="EMBL" id="FNJM01000002">
    <property type="protein sequence ID" value="SDP17774.1"/>
    <property type="molecule type" value="Genomic_DNA"/>
</dbReference>
<dbReference type="STRING" id="94869.SAMN04488529_102403"/>
<keyword evidence="1 4" id="KW-0489">Methyltransferase</keyword>
<evidence type="ECO:0000313" key="6">
    <source>
        <dbReference type="EMBL" id="SDP17774.1"/>
    </source>
</evidence>
<dbReference type="Pfam" id="PF05958">
    <property type="entry name" value="tRNA_U5-meth_tr"/>
    <property type="match status" value="1"/>
</dbReference>
<accession>A0A1H0QKE0</accession>
<dbReference type="InterPro" id="IPR010280">
    <property type="entry name" value="U5_MeTrfase_fam"/>
</dbReference>
<sequence length="172" mass="19597">MISELTELIYLCFQLEKDQNQLINFLFDALEGTEFTENEMVNGDCKVYEKIPLSKYRGYTKAEKENAKENKIYNAEFLVGTAEEKIQELLDQGVKPDTIVVDPPRKGCDIKLLEAIAQAKPKNVVYISCDPSTLARDLKILTEKGFKAGKIQPVDMFPHTPHIECVVKLKRK</sequence>
<dbReference type="GO" id="GO:0070041">
    <property type="term" value="F:rRNA (uridine-C5-)-methyltransferase activity"/>
    <property type="evidence" value="ECO:0007669"/>
    <property type="project" value="TreeGrafter"/>
</dbReference>
<dbReference type="AlphaFoldDB" id="A0A1H0QKE0"/>
<dbReference type="PANTHER" id="PTHR11061:SF30">
    <property type="entry name" value="TRNA (URACIL(54)-C(5))-METHYLTRANSFERASE"/>
    <property type="match status" value="1"/>
</dbReference>
<dbReference type="PROSITE" id="PS01231">
    <property type="entry name" value="TRMA_2"/>
    <property type="match status" value="1"/>
</dbReference>
<evidence type="ECO:0000256" key="5">
    <source>
        <dbReference type="PROSITE-ProRule" id="PRU10015"/>
    </source>
</evidence>
<evidence type="ECO:0000256" key="2">
    <source>
        <dbReference type="ARBA" id="ARBA00022679"/>
    </source>
</evidence>
<organism evidence="6 7">
    <name type="scientific">Clostridium gasigenes</name>
    <dbReference type="NCBI Taxonomy" id="94869"/>
    <lineage>
        <taxon>Bacteria</taxon>
        <taxon>Bacillati</taxon>
        <taxon>Bacillota</taxon>
        <taxon>Clostridia</taxon>
        <taxon>Eubacteriales</taxon>
        <taxon>Clostridiaceae</taxon>
        <taxon>Clostridium</taxon>
    </lineage>
</organism>
<feature type="binding site" evidence="4">
    <location>
        <position position="102"/>
    </location>
    <ligand>
        <name>S-adenosyl-L-methionine</name>
        <dbReference type="ChEBI" id="CHEBI:59789"/>
    </ligand>
</feature>
<feature type="active site" evidence="5">
    <location>
        <position position="129"/>
    </location>
</feature>
<feature type="active site" description="Nucleophile" evidence="4">
    <location>
        <position position="129"/>
    </location>
</feature>
<name>A0A1H0QKE0_9CLOT</name>
<reference evidence="6 7" key="1">
    <citation type="submission" date="2016-10" db="EMBL/GenBank/DDBJ databases">
        <authorList>
            <person name="de Groot N.N."/>
        </authorList>
    </citation>
    <scope>NUCLEOTIDE SEQUENCE [LARGE SCALE GENOMIC DNA]</scope>
    <source>
        <strain evidence="6 7">DSM 12272</strain>
    </source>
</reference>
<dbReference type="PROSITE" id="PS51687">
    <property type="entry name" value="SAM_MT_RNA_M5U"/>
    <property type="match status" value="1"/>
</dbReference>
<dbReference type="PROSITE" id="PS01230">
    <property type="entry name" value="TRMA_1"/>
    <property type="match status" value="1"/>
</dbReference>
<dbReference type="InterPro" id="IPR029063">
    <property type="entry name" value="SAM-dependent_MTases_sf"/>
</dbReference>
<gene>
    <name evidence="6" type="ORF">SAMN04488529_102403</name>
</gene>
<dbReference type="Proteomes" id="UP000198597">
    <property type="component" value="Unassembled WGS sequence"/>
</dbReference>
<proteinExistence type="inferred from homology"/>